<feature type="coiled-coil region" evidence="1">
    <location>
        <begin position="235"/>
        <end position="262"/>
    </location>
</feature>
<name>A0A5C1QKR7_9SPIO</name>
<gene>
    <name evidence="2" type="ORF">EXM22_07915</name>
</gene>
<dbReference type="OrthoDB" id="362649at2"/>
<dbReference type="EMBL" id="CP036150">
    <property type="protein sequence ID" value="QEN07918.1"/>
    <property type="molecule type" value="Genomic_DNA"/>
</dbReference>
<accession>A0A5C1QKR7</accession>
<proteinExistence type="predicted"/>
<keyword evidence="1" id="KW-0175">Coiled coil</keyword>
<keyword evidence="3" id="KW-1185">Reference proteome</keyword>
<protein>
    <submittedName>
        <fullName evidence="2">Uncharacterized protein</fullName>
    </submittedName>
</protein>
<reference evidence="2 3" key="1">
    <citation type="submission" date="2019-02" db="EMBL/GenBank/DDBJ databases">
        <title>Complete Genome Sequence and Methylome Analysis of free living Spirochaetas.</title>
        <authorList>
            <person name="Fomenkov A."/>
            <person name="Dubinina G."/>
            <person name="Leshcheva N."/>
            <person name="Mikheeva N."/>
            <person name="Grabovich M."/>
            <person name="Vincze T."/>
            <person name="Roberts R.J."/>
        </authorList>
    </citation>
    <scope>NUCLEOTIDE SEQUENCE [LARGE SCALE GENOMIC DNA]</scope>
    <source>
        <strain evidence="2 3">K2</strain>
    </source>
</reference>
<evidence type="ECO:0000256" key="1">
    <source>
        <dbReference type="SAM" id="Coils"/>
    </source>
</evidence>
<sequence length="274" mass="32277">MAKVSEEARTRYFEKIKEYKTQNETTLTQEQKIQILIDNAQDSGAYHKLELAEANLSILSNYLLMNQLSLDLLGIKNENYLNDARKISYKIVIYLEDVFSDYIDVPYSDYASKIEMVQDYPELNRYALIRKLGFSIQMVKDGFGENSKWKWSIIELEGRLATLSKNLIDLKKFVPGMDPRSEGFRDRLEHFRLTCKLLQNAADNFRMKYELSTNRMDDFKTAINYLSALKRFLMLTNQKREIEELKKKIDIWKQKMESDAKQSENAARLKRLSK</sequence>
<evidence type="ECO:0000313" key="2">
    <source>
        <dbReference type="EMBL" id="QEN07918.1"/>
    </source>
</evidence>
<dbReference type="AlphaFoldDB" id="A0A5C1QKR7"/>
<dbReference type="RefSeq" id="WP_149485998.1">
    <property type="nucleotide sequence ID" value="NZ_CP036150.1"/>
</dbReference>
<evidence type="ECO:0000313" key="3">
    <source>
        <dbReference type="Proteomes" id="UP000324209"/>
    </source>
</evidence>
<organism evidence="2 3">
    <name type="scientific">Oceanispirochaeta crateris</name>
    <dbReference type="NCBI Taxonomy" id="2518645"/>
    <lineage>
        <taxon>Bacteria</taxon>
        <taxon>Pseudomonadati</taxon>
        <taxon>Spirochaetota</taxon>
        <taxon>Spirochaetia</taxon>
        <taxon>Spirochaetales</taxon>
        <taxon>Spirochaetaceae</taxon>
        <taxon>Oceanispirochaeta</taxon>
    </lineage>
</organism>
<dbReference type="KEGG" id="ock:EXM22_07915"/>
<dbReference type="Proteomes" id="UP000324209">
    <property type="component" value="Chromosome"/>
</dbReference>